<dbReference type="STRING" id="1469144.LI90_4289"/>
<organism evidence="3 4">
    <name type="scientific">Carbonactinospora thermoautotrophica</name>
    <dbReference type="NCBI Taxonomy" id="1469144"/>
    <lineage>
        <taxon>Bacteria</taxon>
        <taxon>Bacillati</taxon>
        <taxon>Actinomycetota</taxon>
        <taxon>Actinomycetes</taxon>
        <taxon>Kitasatosporales</taxon>
        <taxon>Carbonactinosporaceae</taxon>
        <taxon>Carbonactinospora</taxon>
    </lineage>
</organism>
<dbReference type="SUPFAM" id="SSF116734">
    <property type="entry name" value="DNA methylase specificity domain"/>
    <property type="match status" value="1"/>
</dbReference>
<evidence type="ECO:0000313" key="3">
    <source>
        <dbReference type="EMBL" id="KWX03238.1"/>
    </source>
</evidence>
<protein>
    <submittedName>
        <fullName evidence="3">Uncharacterized protein</fullName>
    </submittedName>
</protein>
<evidence type="ECO:0000313" key="4">
    <source>
        <dbReference type="Proteomes" id="UP000070188"/>
    </source>
</evidence>
<sequence length="739" mass="82945">MLRSDRAVEQLTLADIVEAMLPVGPDASPRPVVMAVAGSAAGWGTLPQHWRVERVADDVSSVQRLLVPEGTDVVLCPPWLHERHLDAETRTRFPRFDLHEAVAAALLPRLPTSTRVVLVLPANTAHGAFRGHVRQQLFADWHPDLVVYVTNRGIFPDIHSTFQLTLIRLLPRGQANNRSRIAAITGDLAPATVRKELARLVRLERGRTRFGYVLERPLPPAASLGFREHHPERARYRDELTRLGPTVPLGKLFNVFKTHYRTRADRRGDQDEGHRGVLVDGRHVTRDGDIVPDPSRVATGSGHDVLQPGDILLRAIYADIGKGLVAAVVPDTERPLIAGNNLLVLRPREPLSEEEVAFVAAYLRSQRADTLLGLDAGQLISVPRLLELPVPRPDAATQQALTDLRNAAALFQRWRDEALTIAEQLFEGDDLDAGRAHVISMGQRVRQRALAASTLDDLGTRLRTRMPYPIAARWRRVQVATPNRDGYEQILECAEVLLCFCAIAGWALARHADIEFPRLAEIRHRFATKGQAGMTFGDWLAILIELAERRDLRRLPRTTPFYEVVEFMRDKDIKNAGRALAQHRNNDRHLRRPDALETPEAFTVAKADLELLLQGAEWLSEYPFRIITKTRRDSLNKITEIAYQELMGDHVIVPTATQRVAEQLDADRLHLVDRLGRHHLLWPLLHAETCPTCHNFTIFVFDRWNSASDDPEYRALDHGHAITVPGSAAALRTVGFLPP</sequence>
<evidence type="ECO:0000256" key="2">
    <source>
        <dbReference type="ARBA" id="ARBA00023125"/>
    </source>
</evidence>
<keyword evidence="4" id="KW-1185">Reference proteome</keyword>
<evidence type="ECO:0000256" key="1">
    <source>
        <dbReference type="ARBA" id="ARBA00022747"/>
    </source>
</evidence>
<name>A0A132MZA9_9ACTN</name>
<dbReference type="Gene3D" id="3.90.220.20">
    <property type="entry name" value="DNA methylase specificity domains"/>
    <property type="match status" value="1"/>
</dbReference>
<keyword evidence="1" id="KW-0680">Restriction system</keyword>
<reference evidence="4" key="1">
    <citation type="submission" date="2015-04" db="EMBL/GenBank/DDBJ databases">
        <title>Physiological reanalysis, assessment of diazotrophy, and genome sequences of multiple isolates of Streptomyces thermoautotrophicus.</title>
        <authorList>
            <person name="MacKellar D.C."/>
            <person name="Lieber L."/>
            <person name="Norman J."/>
            <person name="Bolger A."/>
            <person name="Tobin C."/>
            <person name="Murray J.W."/>
            <person name="Chang R."/>
            <person name="Ford T."/>
            <person name="Nguyen P.Q."/>
            <person name="Woodward J."/>
            <person name="Permingeat H."/>
            <person name="Joshi N.S."/>
            <person name="Silver P.A."/>
            <person name="Usadel B."/>
            <person name="Rutherford A.W."/>
            <person name="Friesen M."/>
            <person name="Prell J."/>
        </authorList>
    </citation>
    <scope>NUCLEOTIDE SEQUENCE [LARGE SCALE GENOMIC DNA]</scope>
    <source>
        <strain evidence="4">H1</strain>
    </source>
</reference>
<dbReference type="PATRIC" id="fig|1469144.10.peg.4601"/>
<accession>A0A132MZA9</accession>
<dbReference type="GO" id="GO:0003677">
    <property type="term" value="F:DNA binding"/>
    <property type="evidence" value="ECO:0007669"/>
    <property type="project" value="UniProtKB-KW"/>
</dbReference>
<dbReference type="EMBL" id="LAXD01000001">
    <property type="protein sequence ID" value="KWX03238.1"/>
    <property type="molecule type" value="Genomic_DNA"/>
</dbReference>
<proteinExistence type="predicted"/>
<dbReference type="GO" id="GO:0009307">
    <property type="term" value="P:DNA restriction-modification system"/>
    <property type="evidence" value="ECO:0007669"/>
    <property type="project" value="UniProtKB-KW"/>
</dbReference>
<dbReference type="Proteomes" id="UP000070188">
    <property type="component" value="Unassembled WGS sequence"/>
</dbReference>
<dbReference type="AlphaFoldDB" id="A0A132MZA9"/>
<dbReference type="InterPro" id="IPR044946">
    <property type="entry name" value="Restrct_endonuc_typeI_TRD_sf"/>
</dbReference>
<comment type="caution">
    <text evidence="3">The sequence shown here is derived from an EMBL/GenBank/DDBJ whole genome shotgun (WGS) entry which is preliminary data.</text>
</comment>
<gene>
    <name evidence="3" type="ORF">LI90_4289</name>
</gene>
<keyword evidence="2" id="KW-0238">DNA-binding</keyword>